<dbReference type="GO" id="GO:0016757">
    <property type="term" value="F:glycosyltransferase activity"/>
    <property type="evidence" value="ECO:0007669"/>
    <property type="project" value="UniProtKB-KW"/>
</dbReference>
<keyword evidence="1" id="KW-0328">Glycosyltransferase</keyword>
<keyword evidence="3" id="KW-0479">Metal-binding</keyword>
<dbReference type="PANTHER" id="PTHR13778">
    <property type="entry name" value="GLYCOSYLTRANSFERASE 8 DOMAIN-CONTAINING PROTEIN"/>
    <property type="match status" value="1"/>
</dbReference>
<evidence type="ECO:0000313" key="5">
    <source>
        <dbReference type="Proteomes" id="UP000315753"/>
    </source>
</evidence>
<evidence type="ECO:0000256" key="3">
    <source>
        <dbReference type="ARBA" id="ARBA00022723"/>
    </source>
</evidence>
<evidence type="ECO:0000256" key="1">
    <source>
        <dbReference type="ARBA" id="ARBA00022676"/>
    </source>
</evidence>
<proteinExistence type="predicted"/>
<keyword evidence="2 4" id="KW-0808">Transferase</keyword>
<gene>
    <name evidence="4" type="ORF">FKZ59_02860</name>
</gene>
<organism evidence="4 5">
    <name type="scientific">Ureibacillus terrenus</name>
    <dbReference type="NCBI Taxonomy" id="118246"/>
    <lineage>
        <taxon>Bacteria</taxon>
        <taxon>Bacillati</taxon>
        <taxon>Bacillota</taxon>
        <taxon>Bacilli</taxon>
        <taxon>Bacillales</taxon>
        <taxon>Caryophanaceae</taxon>
        <taxon>Ureibacillus</taxon>
    </lineage>
</organism>
<sequence length="288" mass="33792">MKMNILVTVDSNYLHPLTVMLKSLFMNNPNEQFSIYLVQSSIPDQQLELLDAFISGEGHEFHNIPIDDQLFSDAPTLMHYTKTMYYRLLAHKFLPQHLDRILYLDPDILVINRIRELYELDLEGYLFAAADHRTMPIKEINKIRFNPFDLEAYYNSGVLLMNLPLLRETIDEKEIFDFVEKYHSKLIMPDQDIMNALYSKKIKGIDEVKYNYDARYYNIYKLKSSGLFDMDYVMNHTVILHFCGKKKPWKKNYSGKFHSLYKHYEKITNDAVAALEGAKMGAASEKAN</sequence>
<dbReference type="InterPro" id="IPR002495">
    <property type="entry name" value="Glyco_trans_8"/>
</dbReference>
<protein>
    <submittedName>
        <fullName evidence="4">Glycosyltransferase family 8 protein</fullName>
    </submittedName>
</protein>
<keyword evidence="5" id="KW-1185">Reference proteome</keyword>
<evidence type="ECO:0000256" key="2">
    <source>
        <dbReference type="ARBA" id="ARBA00022679"/>
    </source>
</evidence>
<dbReference type="PANTHER" id="PTHR13778:SF47">
    <property type="entry name" value="LIPOPOLYSACCHARIDE 1,3-GALACTOSYLTRANSFERASE"/>
    <property type="match status" value="1"/>
</dbReference>
<dbReference type="SUPFAM" id="SSF53448">
    <property type="entry name" value="Nucleotide-diphospho-sugar transferases"/>
    <property type="match status" value="1"/>
</dbReference>
<comment type="caution">
    <text evidence="4">The sequence shown here is derived from an EMBL/GenBank/DDBJ whole genome shotgun (WGS) entry which is preliminary data.</text>
</comment>
<dbReference type="AlphaFoldDB" id="A0A540V5Q3"/>
<accession>A0A540V5Q3</accession>
<dbReference type="RefSeq" id="WP_141601224.1">
    <property type="nucleotide sequence ID" value="NZ_JARMSB010000008.1"/>
</dbReference>
<dbReference type="CDD" id="cd04194">
    <property type="entry name" value="GT8_A4GalT_like"/>
    <property type="match status" value="1"/>
</dbReference>
<dbReference type="Pfam" id="PF01501">
    <property type="entry name" value="Glyco_transf_8"/>
    <property type="match status" value="1"/>
</dbReference>
<dbReference type="InterPro" id="IPR029044">
    <property type="entry name" value="Nucleotide-diphossugar_trans"/>
</dbReference>
<dbReference type="InterPro" id="IPR050748">
    <property type="entry name" value="Glycosyltrans_8_dom-fam"/>
</dbReference>
<dbReference type="GO" id="GO:0046872">
    <property type="term" value="F:metal ion binding"/>
    <property type="evidence" value="ECO:0007669"/>
    <property type="project" value="UniProtKB-KW"/>
</dbReference>
<dbReference type="Proteomes" id="UP000315753">
    <property type="component" value="Unassembled WGS sequence"/>
</dbReference>
<name>A0A540V5Q3_9BACL</name>
<reference evidence="4 5" key="1">
    <citation type="submission" date="2019-06" db="EMBL/GenBank/DDBJ databases">
        <title>Genome sequence of Ureibacillus terrenus.</title>
        <authorList>
            <person name="Maclea K.S."/>
            <person name="Simoes M."/>
        </authorList>
    </citation>
    <scope>NUCLEOTIDE SEQUENCE [LARGE SCALE GENOMIC DNA]</scope>
    <source>
        <strain evidence="4 5">ATCC BAA-384</strain>
    </source>
</reference>
<dbReference type="EMBL" id="VIGD01000002">
    <property type="protein sequence ID" value="TQE92048.1"/>
    <property type="molecule type" value="Genomic_DNA"/>
</dbReference>
<dbReference type="Gene3D" id="3.90.550.10">
    <property type="entry name" value="Spore Coat Polysaccharide Biosynthesis Protein SpsA, Chain A"/>
    <property type="match status" value="1"/>
</dbReference>
<evidence type="ECO:0000313" key="4">
    <source>
        <dbReference type="EMBL" id="TQE92048.1"/>
    </source>
</evidence>
<dbReference type="OrthoDB" id="5672604at2"/>